<protein>
    <submittedName>
        <fullName evidence="1">Uncharacterized protein</fullName>
    </submittedName>
</protein>
<dbReference type="Proteomes" id="UP000800200">
    <property type="component" value="Unassembled WGS sequence"/>
</dbReference>
<sequence length="128" mass="13549">MTVETAVIGALASVGLNNRIQTLATPVFLSISVSLPQLMSFAMVSLGLGEENKNDISCAVGLTGTFRSLGGSTATAIYTAIVNNTFSSHLRGEVRSALPTSPIWLRFSKQLLSTQQPPTKPFSVSPHK</sequence>
<proteinExistence type="predicted"/>
<evidence type="ECO:0000313" key="2">
    <source>
        <dbReference type="Proteomes" id="UP000800200"/>
    </source>
</evidence>
<accession>A0A6A6E518</accession>
<dbReference type="EMBL" id="ML994628">
    <property type="protein sequence ID" value="KAF2187001.1"/>
    <property type="molecule type" value="Genomic_DNA"/>
</dbReference>
<reference evidence="1" key="1">
    <citation type="journal article" date="2020" name="Stud. Mycol.">
        <title>101 Dothideomycetes genomes: a test case for predicting lifestyles and emergence of pathogens.</title>
        <authorList>
            <person name="Haridas S."/>
            <person name="Albert R."/>
            <person name="Binder M."/>
            <person name="Bloem J."/>
            <person name="Labutti K."/>
            <person name="Salamov A."/>
            <person name="Andreopoulos B."/>
            <person name="Baker S."/>
            <person name="Barry K."/>
            <person name="Bills G."/>
            <person name="Bluhm B."/>
            <person name="Cannon C."/>
            <person name="Castanera R."/>
            <person name="Culley D."/>
            <person name="Daum C."/>
            <person name="Ezra D."/>
            <person name="Gonzalez J."/>
            <person name="Henrissat B."/>
            <person name="Kuo A."/>
            <person name="Liang C."/>
            <person name="Lipzen A."/>
            <person name="Lutzoni F."/>
            <person name="Magnuson J."/>
            <person name="Mondo S."/>
            <person name="Nolan M."/>
            <person name="Ohm R."/>
            <person name="Pangilinan J."/>
            <person name="Park H.-J."/>
            <person name="Ramirez L."/>
            <person name="Alfaro M."/>
            <person name="Sun H."/>
            <person name="Tritt A."/>
            <person name="Yoshinaga Y."/>
            <person name="Zwiers L.-H."/>
            <person name="Turgeon B."/>
            <person name="Goodwin S."/>
            <person name="Spatafora J."/>
            <person name="Crous P."/>
            <person name="Grigoriev I."/>
        </authorList>
    </citation>
    <scope>NUCLEOTIDE SEQUENCE</scope>
    <source>
        <strain evidence="1">CBS 207.26</strain>
    </source>
</reference>
<dbReference type="AlphaFoldDB" id="A0A6A6E518"/>
<gene>
    <name evidence="1" type="ORF">K469DRAFT_705552</name>
</gene>
<evidence type="ECO:0000313" key="1">
    <source>
        <dbReference type="EMBL" id="KAF2187001.1"/>
    </source>
</evidence>
<name>A0A6A6E518_9PEZI</name>
<keyword evidence="2" id="KW-1185">Reference proteome</keyword>
<organism evidence="1 2">
    <name type="scientific">Zopfia rhizophila CBS 207.26</name>
    <dbReference type="NCBI Taxonomy" id="1314779"/>
    <lineage>
        <taxon>Eukaryota</taxon>
        <taxon>Fungi</taxon>
        <taxon>Dikarya</taxon>
        <taxon>Ascomycota</taxon>
        <taxon>Pezizomycotina</taxon>
        <taxon>Dothideomycetes</taxon>
        <taxon>Dothideomycetes incertae sedis</taxon>
        <taxon>Zopfiaceae</taxon>
        <taxon>Zopfia</taxon>
    </lineage>
</organism>